<accession>A0ABR9RYF2</accession>
<gene>
    <name evidence="7" type="ORF">IM787_01685</name>
</gene>
<feature type="transmembrane region" description="Helical" evidence="6">
    <location>
        <begin position="40"/>
        <end position="64"/>
    </location>
</feature>
<feature type="transmembrane region" description="Helical" evidence="6">
    <location>
        <begin position="318"/>
        <end position="340"/>
    </location>
</feature>
<evidence type="ECO:0000313" key="7">
    <source>
        <dbReference type="EMBL" id="MBE7366268.1"/>
    </source>
</evidence>
<feature type="transmembrane region" description="Helical" evidence="6">
    <location>
        <begin position="71"/>
        <end position="93"/>
    </location>
</feature>
<feature type="transmembrane region" description="Helical" evidence="6">
    <location>
        <begin position="352"/>
        <end position="375"/>
    </location>
</feature>
<evidence type="ECO:0000256" key="2">
    <source>
        <dbReference type="ARBA" id="ARBA00022475"/>
    </source>
</evidence>
<evidence type="ECO:0000313" key="8">
    <source>
        <dbReference type="Proteomes" id="UP000806285"/>
    </source>
</evidence>
<feature type="transmembrane region" description="Helical" evidence="6">
    <location>
        <begin position="287"/>
        <end position="306"/>
    </location>
</feature>
<evidence type="ECO:0000256" key="6">
    <source>
        <dbReference type="SAM" id="Phobius"/>
    </source>
</evidence>
<organism evidence="7 8">
    <name type="scientific">Ramlibacter pallidus</name>
    <dbReference type="NCBI Taxonomy" id="2780087"/>
    <lineage>
        <taxon>Bacteria</taxon>
        <taxon>Pseudomonadati</taxon>
        <taxon>Pseudomonadota</taxon>
        <taxon>Betaproteobacteria</taxon>
        <taxon>Burkholderiales</taxon>
        <taxon>Comamonadaceae</taxon>
        <taxon>Ramlibacter</taxon>
    </lineage>
</organism>
<comment type="caution">
    <text evidence="7">The sequence shown here is derived from an EMBL/GenBank/DDBJ whole genome shotgun (WGS) entry which is preliminary data.</text>
</comment>
<evidence type="ECO:0000256" key="5">
    <source>
        <dbReference type="ARBA" id="ARBA00023136"/>
    </source>
</evidence>
<dbReference type="Proteomes" id="UP000806285">
    <property type="component" value="Unassembled WGS sequence"/>
</dbReference>
<dbReference type="EMBL" id="JADDIV010000001">
    <property type="protein sequence ID" value="MBE7366268.1"/>
    <property type="molecule type" value="Genomic_DNA"/>
</dbReference>
<name>A0ABR9RYF2_9BURK</name>
<reference evidence="7 8" key="1">
    <citation type="submission" date="2020-10" db="EMBL/GenBank/DDBJ databases">
        <title>Ramlibacter sp. HM2 16S ribosomal RNA gene Genome sequencing and assembly.</title>
        <authorList>
            <person name="Kang M."/>
        </authorList>
    </citation>
    <scope>NUCLEOTIDE SEQUENCE [LARGE SCALE GENOMIC DNA]</scope>
    <source>
        <strain evidence="7 8">HM2</strain>
    </source>
</reference>
<evidence type="ECO:0000256" key="3">
    <source>
        <dbReference type="ARBA" id="ARBA00022692"/>
    </source>
</evidence>
<feature type="transmembrane region" description="Helical" evidence="6">
    <location>
        <begin position="411"/>
        <end position="433"/>
    </location>
</feature>
<feature type="transmembrane region" description="Helical" evidence="6">
    <location>
        <begin position="228"/>
        <end position="247"/>
    </location>
</feature>
<keyword evidence="5 6" id="KW-0472">Membrane</keyword>
<feature type="transmembrane region" description="Helical" evidence="6">
    <location>
        <begin position="105"/>
        <end position="128"/>
    </location>
</feature>
<evidence type="ECO:0000256" key="1">
    <source>
        <dbReference type="ARBA" id="ARBA00004651"/>
    </source>
</evidence>
<keyword evidence="3 6" id="KW-0812">Transmembrane</keyword>
<dbReference type="InterPro" id="IPR050833">
    <property type="entry name" value="Poly_Biosynth_Transport"/>
</dbReference>
<keyword evidence="2" id="KW-1003">Cell membrane</keyword>
<feature type="transmembrane region" description="Helical" evidence="6">
    <location>
        <begin position="381"/>
        <end position="404"/>
    </location>
</feature>
<protein>
    <submittedName>
        <fullName evidence="7">Oligosaccharide flippase family protein</fullName>
    </submittedName>
</protein>
<sequence length="477" mass="49624">MSFRSNALAMLTGTVMAQALPLLAAPVLTRLYTPEAFGLQTLFMGLAASLAVLATCRMDLALVLPPDDGEALALVAFMAATTLATCALTWLAVPAVAAVTGRELPLAWMALLPLMVLATAVFQLATGLAARRRAFRQVAGAGVANQGTYVGAALALGLAGTWSLGLVIAKLAGQAVGAVLVWRTAAAEISAAFRRRSLAAAMAAARKYRQFLVFNTPYSLVGSVARDAPVYAFSAFAAVGLAGFFGLSRTVLLAPTLLASNAFSQVFYREAVALKGSPRLQDLTVTLLRAGLLVLAPLFAFCAVWGDALFATLFGEGWRTAGVFAMVLAPAAWLAVQTGWPERLFEVNMRQGVSFAVQLTSDAVTALAFAATFWFTRDGVVAVAVYAACNVLYHHVYLAAIFRISGFSAGLLARTLLAGWLVFGASCAALAVIRVEGGQAGVAGWAPAMALAAVASAALGWRLARHGLRGSFAGGLR</sequence>
<dbReference type="PANTHER" id="PTHR30250">
    <property type="entry name" value="PST FAMILY PREDICTED COLANIC ACID TRANSPORTER"/>
    <property type="match status" value="1"/>
</dbReference>
<evidence type="ECO:0000256" key="4">
    <source>
        <dbReference type="ARBA" id="ARBA00022989"/>
    </source>
</evidence>
<comment type="subcellular location">
    <subcellularLocation>
        <location evidence="1">Cell membrane</location>
        <topology evidence="1">Multi-pass membrane protein</topology>
    </subcellularLocation>
</comment>
<dbReference type="Pfam" id="PF13440">
    <property type="entry name" value="Polysacc_synt_3"/>
    <property type="match status" value="1"/>
</dbReference>
<feature type="transmembrane region" description="Helical" evidence="6">
    <location>
        <begin position="149"/>
        <end position="172"/>
    </location>
</feature>
<dbReference type="PANTHER" id="PTHR30250:SF28">
    <property type="entry name" value="POLYSACCHARIDE BIOSYNTHESIS PROTEIN"/>
    <property type="match status" value="1"/>
</dbReference>
<dbReference type="RefSeq" id="WP_193674895.1">
    <property type="nucleotide sequence ID" value="NZ_JADDIV010000001.1"/>
</dbReference>
<feature type="transmembrane region" description="Helical" evidence="6">
    <location>
        <begin position="445"/>
        <end position="464"/>
    </location>
</feature>
<keyword evidence="8" id="KW-1185">Reference proteome</keyword>
<proteinExistence type="predicted"/>
<keyword evidence="4 6" id="KW-1133">Transmembrane helix</keyword>